<organism evidence="1 2">
    <name type="scientific">Candidatus Falkowbacteria bacterium CG10_big_fil_rev_8_21_14_0_10_43_11</name>
    <dbReference type="NCBI Taxonomy" id="1974568"/>
    <lineage>
        <taxon>Bacteria</taxon>
        <taxon>Candidatus Falkowiibacteriota</taxon>
    </lineage>
</organism>
<dbReference type="Proteomes" id="UP000229335">
    <property type="component" value="Unassembled WGS sequence"/>
</dbReference>
<evidence type="ECO:0000313" key="1">
    <source>
        <dbReference type="EMBL" id="PIT94141.1"/>
    </source>
</evidence>
<accession>A0A2M6WMW5</accession>
<gene>
    <name evidence="1" type="ORF">COU00_00490</name>
</gene>
<protein>
    <submittedName>
        <fullName evidence="1">Uncharacterized protein</fullName>
    </submittedName>
</protein>
<sequence length="61" mass="7354">MFSDYRFKTPMEAVRLIISKVRNDLSESAWNAMDDFLTELERKNISDPEKILEFWREKLAE</sequence>
<dbReference type="EMBL" id="PFAS01000006">
    <property type="protein sequence ID" value="PIT94141.1"/>
    <property type="molecule type" value="Genomic_DNA"/>
</dbReference>
<comment type="caution">
    <text evidence="1">The sequence shown here is derived from an EMBL/GenBank/DDBJ whole genome shotgun (WGS) entry which is preliminary data.</text>
</comment>
<name>A0A2M6WMW5_9BACT</name>
<evidence type="ECO:0000313" key="2">
    <source>
        <dbReference type="Proteomes" id="UP000229335"/>
    </source>
</evidence>
<reference evidence="2" key="1">
    <citation type="submission" date="2017-09" db="EMBL/GenBank/DDBJ databases">
        <title>Depth-based differentiation of microbial function through sediment-hosted aquifers and enrichment of novel symbionts in the deep terrestrial subsurface.</title>
        <authorList>
            <person name="Probst A.J."/>
            <person name="Ladd B."/>
            <person name="Jarett J.K."/>
            <person name="Geller-Mcgrath D.E."/>
            <person name="Sieber C.M.K."/>
            <person name="Emerson J.B."/>
            <person name="Anantharaman K."/>
            <person name="Thomas B.C."/>
            <person name="Malmstrom R."/>
            <person name="Stieglmeier M."/>
            <person name="Klingl A."/>
            <person name="Woyke T."/>
            <person name="Ryan C.M."/>
            <person name="Banfield J.F."/>
        </authorList>
    </citation>
    <scope>NUCLEOTIDE SEQUENCE [LARGE SCALE GENOMIC DNA]</scope>
</reference>
<dbReference type="AlphaFoldDB" id="A0A2M6WMW5"/>
<proteinExistence type="predicted"/>